<name>A0A0M4RDM3_9CAUD</name>
<dbReference type="RefSeq" id="YP_009194902.1">
    <property type="nucleotide sequence ID" value="NC_028755.1"/>
</dbReference>
<accession>A0A0M4RDM3</accession>
<dbReference type="GeneID" id="26647272"/>
<gene>
    <name evidence="1" type="ORF">CPT_Margaery87</name>
</gene>
<dbReference type="KEGG" id="vg:26647272"/>
<sequence length="76" mass="9139">MSTKELEQKVMGFMSNSEDRYAKHLIVELITALRRRDKEIEELKNASVQVVYKERERSSWEKEWDANPQDRHLFGK</sequence>
<proteinExistence type="predicted"/>
<organism evidence="1 2">
    <name type="scientific">Citrobacter phage Margaery</name>
    <dbReference type="NCBI Taxonomy" id="1701810"/>
    <lineage>
        <taxon>Viruses</taxon>
        <taxon>Duplodnaviria</taxon>
        <taxon>Heunggongvirae</taxon>
        <taxon>Uroviricota</taxon>
        <taxon>Caudoviricetes</taxon>
        <taxon>Pantevenvirales</taxon>
        <taxon>Straboviridae</taxon>
        <taxon>Pseudotevenvirus</taxon>
        <taxon>Pseudotevenvirus margaery</taxon>
    </lineage>
</organism>
<evidence type="ECO:0000313" key="2">
    <source>
        <dbReference type="Proteomes" id="UP000201970"/>
    </source>
</evidence>
<protein>
    <submittedName>
        <fullName evidence="1">Uncharacterized protein</fullName>
    </submittedName>
</protein>
<keyword evidence="2" id="KW-1185">Reference proteome</keyword>
<evidence type="ECO:0000313" key="1">
    <source>
        <dbReference type="EMBL" id="ALF01776.1"/>
    </source>
</evidence>
<dbReference type="Proteomes" id="UP000201970">
    <property type="component" value="Segment"/>
</dbReference>
<dbReference type="EMBL" id="KT381880">
    <property type="protein sequence ID" value="ALF01776.1"/>
    <property type="molecule type" value="Genomic_DNA"/>
</dbReference>
<reference evidence="1 2" key="1">
    <citation type="submission" date="2015-08" db="EMBL/GenBank/DDBJ databases">
        <title>The Complete Genome of Citrobacter freundii Myophage Margaery.</title>
        <authorList>
            <person name="Yi D."/>
            <person name="Cadungog J.N."/>
            <person name="Cahill J.L."/>
            <person name="Rasche E.S."/>
            <person name="Everett G.F.K."/>
        </authorList>
    </citation>
    <scope>NUCLEOTIDE SEQUENCE [LARGE SCALE GENOMIC DNA]</scope>
</reference>